<dbReference type="OrthoDB" id="10052789at2759"/>
<dbReference type="InterPro" id="IPR024445">
    <property type="entry name" value="Tnp_ISXO2-like"/>
</dbReference>
<dbReference type="Pfam" id="PF12762">
    <property type="entry name" value="DDE_Tnp_IS1595"/>
    <property type="match status" value="1"/>
</dbReference>
<sequence length="76" mass="8560">VSNSITRTYATIIPNKEAITIIPIVCGKVVNGTLIYTDEYRSYGSLTQKDHIHQTICHKYNFVDKISGDITICKEL</sequence>
<keyword evidence="3" id="KW-1185">Reference proteome</keyword>
<evidence type="ECO:0000313" key="3">
    <source>
        <dbReference type="Proteomes" id="UP000030655"/>
    </source>
</evidence>
<dbReference type="AlphaFoldDB" id="A0A059F1P4"/>
<accession>A0A059F1P4</accession>
<dbReference type="VEuPathDB" id="MicrosporidiaDB:H312_01674"/>
<organism evidence="2 3">
    <name type="scientific">Anncaliia algerae PRA339</name>
    <dbReference type="NCBI Taxonomy" id="1288291"/>
    <lineage>
        <taxon>Eukaryota</taxon>
        <taxon>Fungi</taxon>
        <taxon>Fungi incertae sedis</taxon>
        <taxon>Microsporidia</taxon>
        <taxon>Tubulinosematoidea</taxon>
        <taxon>Tubulinosematidae</taxon>
        <taxon>Anncaliia</taxon>
    </lineage>
</organism>
<protein>
    <recommendedName>
        <fullName evidence="1">ISXO2-like transposase domain-containing protein</fullName>
    </recommendedName>
</protein>
<gene>
    <name evidence="2" type="ORF">H312_01674</name>
</gene>
<proteinExistence type="predicted"/>
<feature type="domain" description="ISXO2-like transposase" evidence="1">
    <location>
        <begin position="6"/>
        <end position="59"/>
    </location>
</feature>
<dbReference type="EMBL" id="KK365158">
    <property type="protein sequence ID" value="KCZ80901.1"/>
    <property type="molecule type" value="Genomic_DNA"/>
</dbReference>
<reference evidence="2 3" key="2">
    <citation type="submission" date="2014-03" db="EMBL/GenBank/DDBJ databases">
        <title>The Genome Sequence of Anncaliia algerae insect isolate PRA339.</title>
        <authorList>
            <consortium name="The Broad Institute Genome Sequencing Platform"/>
            <consortium name="The Broad Institute Genome Sequencing Center for Infectious Disease"/>
            <person name="Cuomo C."/>
            <person name="Becnel J."/>
            <person name="Sanscrainte N."/>
            <person name="Walker B."/>
            <person name="Young S.K."/>
            <person name="Zeng Q."/>
            <person name="Gargeya S."/>
            <person name="Fitzgerald M."/>
            <person name="Haas B."/>
            <person name="Abouelleil A."/>
            <person name="Alvarado L."/>
            <person name="Arachchi H.M."/>
            <person name="Berlin A.M."/>
            <person name="Chapman S.B."/>
            <person name="Dewar J."/>
            <person name="Goldberg J."/>
            <person name="Griggs A."/>
            <person name="Gujja S."/>
            <person name="Hansen M."/>
            <person name="Howarth C."/>
            <person name="Imamovic A."/>
            <person name="Larimer J."/>
            <person name="McCowan C."/>
            <person name="Murphy C."/>
            <person name="Neiman D."/>
            <person name="Pearson M."/>
            <person name="Priest M."/>
            <person name="Roberts A."/>
            <person name="Saif S."/>
            <person name="Shea T."/>
            <person name="Sisk P."/>
            <person name="Sykes S."/>
            <person name="Wortman J."/>
            <person name="Nusbaum C."/>
            <person name="Birren B."/>
        </authorList>
    </citation>
    <scope>NUCLEOTIDE SEQUENCE [LARGE SCALE GENOMIC DNA]</scope>
    <source>
        <strain evidence="2 3">PRA339</strain>
    </source>
</reference>
<name>A0A059F1P4_9MICR</name>
<reference evidence="3" key="1">
    <citation type="submission" date="2013-02" db="EMBL/GenBank/DDBJ databases">
        <authorList>
            <consortium name="The Broad Institute Genome Sequencing Platform"/>
            <person name="Cuomo C."/>
            <person name="Becnel J."/>
            <person name="Sanscrainte N."/>
            <person name="Walker B."/>
            <person name="Young S.K."/>
            <person name="Zeng Q."/>
            <person name="Gargeya S."/>
            <person name="Fitzgerald M."/>
            <person name="Haas B."/>
            <person name="Abouelleil A."/>
            <person name="Alvarado L."/>
            <person name="Arachchi H.M."/>
            <person name="Berlin A.M."/>
            <person name="Chapman S.B."/>
            <person name="Dewar J."/>
            <person name="Goldberg J."/>
            <person name="Griggs A."/>
            <person name="Gujja S."/>
            <person name="Hansen M."/>
            <person name="Howarth C."/>
            <person name="Imamovic A."/>
            <person name="Larimer J."/>
            <person name="McCowan C."/>
            <person name="Murphy C."/>
            <person name="Neiman D."/>
            <person name="Pearson M."/>
            <person name="Priest M."/>
            <person name="Roberts A."/>
            <person name="Saif S."/>
            <person name="Shea T."/>
            <person name="Sisk P."/>
            <person name="Sykes S."/>
            <person name="Wortman J."/>
            <person name="Nusbaum C."/>
            <person name="Birren B."/>
        </authorList>
    </citation>
    <scope>NUCLEOTIDE SEQUENCE [LARGE SCALE GENOMIC DNA]</scope>
    <source>
        <strain evidence="3">PRA339</strain>
    </source>
</reference>
<feature type="non-terminal residue" evidence="2">
    <location>
        <position position="1"/>
    </location>
</feature>
<dbReference type="Proteomes" id="UP000030655">
    <property type="component" value="Unassembled WGS sequence"/>
</dbReference>
<evidence type="ECO:0000313" key="2">
    <source>
        <dbReference type="EMBL" id="KCZ80901.1"/>
    </source>
</evidence>
<dbReference type="HOGENOM" id="CLU_044348_10_5_1"/>
<evidence type="ECO:0000259" key="1">
    <source>
        <dbReference type="Pfam" id="PF12762"/>
    </source>
</evidence>